<dbReference type="InterPro" id="IPR015943">
    <property type="entry name" value="WD40/YVTN_repeat-like_dom_sf"/>
</dbReference>
<dbReference type="PROSITE" id="PS00107">
    <property type="entry name" value="PROTEIN_KINASE_ATP"/>
    <property type="match status" value="1"/>
</dbReference>
<evidence type="ECO:0000256" key="1">
    <source>
        <dbReference type="ARBA" id="ARBA00022679"/>
    </source>
</evidence>
<accession>A0A517P0I6</accession>
<protein>
    <submittedName>
        <fullName evidence="8">Serine/threonine-protein kinase PknB</fullName>
        <ecNumber evidence="8">2.7.11.1</ecNumber>
    </submittedName>
</protein>
<dbReference type="Proteomes" id="UP000319817">
    <property type="component" value="Chromosome"/>
</dbReference>
<feature type="binding site" evidence="6">
    <location>
        <position position="150"/>
    </location>
    <ligand>
        <name>ATP</name>
        <dbReference type="ChEBI" id="CHEBI:30616"/>
    </ligand>
</feature>
<dbReference type="OrthoDB" id="500858at2"/>
<dbReference type="Gene3D" id="2.130.10.10">
    <property type="entry name" value="YVTN repeat-like/Quinoprotein amine dehydrogenase"/>
    <property type="match status" value="4"/>
</dbReference>
<dbReference type="EC" id="2.7.11.1" evidence="8"/>
<sequence length="1210" mass="132596">MVSSAEQFLHATAGAHDQQIIAIERLCTEFERNWRPDGQTRIDQFIRNVEPAICGNLVTELIPIDCELRDRENDPPKLQEYHQQLPEWKTQVEIGFAIWANLAMGIDEVVPRQDLKQIGDFRLLRQIGQGGMGVVYEAVQESLGRRVAIKTLTQANRMSLVTRFEREARAVAMLHHTNIVEVFGSGVDNGIPYIAMQLVDGRGLNEIIQEATQPATDESSGHELTGFSGHRFVARIGLQVAEALDHAHQQGVLHRDIKPANLLIDDKGNACVSDFGLAKLNNEDSDATVAGSIIGTLRYLPPETFDGQWDERADVYSLGATLYEALALRPAFGASEQGQLIDRIKRGEPDATLLSLNKQSSSGQIPLDLQTVVTKAMSLEPDSRYQTAGLLANDLRRYLNGEPILARPALPVERIWKWSKRNPAVASLLALILLFLSIGLPTMTVLWRRAETARGNAESQREFAAVAQRESRIAAIAAEQAKEASEVARYGSSMMLAQKYLEEGNAYELKRLLNDWVPDPDDEAANDQRGWEWDYLNQNTNTSVLTLSADLRFAWDVAIHPDDTQIAAAFGETVSGLASQVVVWDAVTGKALYKMSDPQCNLNSLAYSPDGTLIATIGHVLYREDTRGTLTLWDASTGQKKRSVELPGKFNKQNVDGYTGFNYPPTVAFSASGEQILTTPGPIELYDTRTLQPIWKGKSVKGREALFGQGGRIVTHVDGVFHVYDQMTGDALSTDEHADRFFRLRCSADRSVFTTVTENAVRVFANSNWSEHTDISSVGISWGSVSPDGQWVLTGSRAGALAISPLADPSQQPIGFLGHESEISDAAFSHDGQWFVTSSLDGSVKKWSMGSLRSSSTLDTQVEDISAIAFRDDSHTVVCAGPKRRGRPSASAIPISGEQPLMQELPTTQSEVWPRTDFAFSHNGMLLAAPYKEEQITDGITEARSGKIGVWSTQNWHELAQIELGIPIITSVVWNEDSRMLAVAGHSETDRADDRSVSYRVKIFRVDPLGFESILAAEIPSTARVESLAFRDGLLAVSCQSGISVWHLNDVSDSGTDGVGMKFVKTIEIPAQHAGIFMDFSPDCDRLAVVGFTGGSFGVFAVATGQPVYERPGPRDGRCIRFSPDGRRLAVVGDDSHVHYCDAETGTQLLNLAGSNVPAGTANLDARVIFSPDGKRIATHNLQHQIKIWQVDDGRGQPNLMAPSSTPGKR</sequence>
<dbReference type="InterPro" id="IPR008271">
    <property type="entry name" value="Ser/Thr_kinase_AS"/>
</dbReference>
<dbReference type="Gene3D" id="3.30.200.20">
    <property type="entry name" value="Phosphorylase Kinase, domain 1"/>
    <property type="match status" value="1"/>
</dbReference>
<dbReference type="Gene3D" id="1.10.510.10">
    <property type="entry name" value="Transferase(Phosphotransferase) domain 1"/>
    <property type="match status" value="1"/>
</dbReference>
<keyword evidence="1 8" id="KW-0808">Transferase</keyword>
<evidence type="ECO:0000256" key="4">
    <source>
        <dbReference type="ARBA" id="ARBA00022840"/>
    </source>
</evidence>
<evidence type="ECO:0000313" key="9">
    <source>
        <dbReference type="Proteomes" id="UP000319817"/>
    </source>
</evidence>
<evidence type="ECO:0000256" key="3">
    <source>
        <dbReference type="ARBA" id="ARBA00022777"/>
    </source>
</evidence>
<dbReference type="SUPFAM" id="SSF82171">
    <property type="entry name" value="DPP6 N-terminal domain-like"/>
    <property type="match status" value="1"/>
</dbReference>
<dbReference type="SMART" id="SM00220">
    <property type="entry name" value="S_TKc"/>
    <property type="match status" value="1"/>
</dbReference>
<dbReference type="InterPro" id="IPR001680">
    <property type="entry name" value="WD40_rpt"/>
</dbReference>
<dbReference type="CDD" id="cd14014">
    <property type="entry name" value="STKc_PknB_like"/>
    <property type="match status" value="1"/>
</dbReference>
<dbReference type="EMBL" id="CP036526">
    <property type="protein sequence ID" value="QDT12887.1"/>
    <property type="molecule type" value="Genomic_DNA"/>
</dbReference>
<dbReference type="PANTHER" id="PTHR43289:SF6">
    <property type="entry name" value="SERINE_THREONINE-PROTEIN KINASE NEKL-3"/>
    <property type="match status" value="1"/>
</dbReference>
<dbReference type="PROSITE" id="PS50011">
    <property type="entry name" value="PROTEIN_KINASE_DOM"/>
    <property type="match status" value="1"/>
</dbReference>
<evidence type="ECO:0000256" key="6">
    <source>
        <dbReference type="PROSITE-ProRule" id="PRU10141"/>
    </source>
</evidence>
<dbReference type="PROSITE" id="PS50294">
    <property type="entry name" value="WD_REPEATS_REGION"/>
    <property type="match status" value="1"/>
</dbReference>
<keyword evidence="2 6" id="KW-0547">Nucleotide-binding</keyword>
<evidence type="ECO:0000313" key="8">
    <source>
        <dbReference type="EMBL" id="QDT12887.1"/>
    </source>
</evidence>
<keyword evidence="3 8" id="KW-0418">Kinase</keyword>
<evidence type="ECO:0000259" key="7">
    <source>
        <dbReference type="PROSITE" id="PS50011"/>
    </source>
</evidence>
<feature type="repeat" description="WD" evidence="5">
    <location>
        <begin position="816"/>
        <end position="857"/>
    </location>
</feature>
<feature type="domain" description="Protein kinase" evidence="7">
    <location>
        <begin position="121"/>
        <end position="399"/>
    </location>
</feature>
<dbReference type="GO" id="GO:0005524">
    <property type="term" value="F:ATP binding"/>
    <property type="evidence" value="ECO:0007669"/>
    <property type="project" value="UniProtKB-UniRule"/>
</dbReference>
<dbReference type="InterPro" id="IPR017441">
    <property type="entry name" value="Protein_kinase_ATP_BS"/>
</dbReference>
<dbReference type="RefSeq" id="WP_145420712.1">
    <property type="nucleotide sequence ID" value="NZ_CP036526.1"/>
</dbReference>
<dbReference type="AlphaFoldDB" id="A0A517P0I6"/>
<evidence type="ECO:0000256" key="2">
    <source>
        <dbReference type="ARBA" id="ARBA00022741"/>
    </source>
</evidence>
<keyword evidence="4 6" id="KW-0067">ATP-binding</keyword>
<reference evidence="8 9" key="1">
    <citation type="submission" date="2019-02" db="EMBL/GenBank/DDBJ databases">
        <title>Deep-cultivation of Planctomycetes and their phenomic and genomic characterization uncovers novel biology.</title>
        <authorList>
            <person name="Wiegand S."/>
            <person name="Jogler M."/>
            <person name="Boedeker C."/>
            <person name="Pinto D."/>
            <person name="Vollmers J."/>
            <person name="Rivas-Marin E."/>
            <person name="Kohn T."/>
            <person name="Peeters S.H."/>
            <person name="Heuer A."/>
            <person name="Rast P."/>
            <person name="Oberbeckmann S."/>
            <person name="Bunk B."/>
            <person name="Jeske O."/>
            <person name="Meyerdierks A."/>
            <person name="Storesund J.E."/>
            <person name="Kallscheuer N."/>
            <person name="Luecker S."/>
            <person name="Lage O.M."/>
            <person name="Pohl T."/>
            <person name="Merkel B.J."/>
            <person name="Hornburger P."/>
            <person name="Mueller R.-W."/>
            <person name="Bruemmer F."/>
            <person name="Labrenz M."/>
            <person name="Spormann A.M."/>
            <person name="Op den Camp H."/>
            <person name="Overmann J."/>
            <person name="Amann R."/>
            <person name="Jetten M.S.M."/>
            <person name="Mascher T."/>
            <person name="Medema M.H."/>
            <person name="Devos D.P."/>
            <person name="Kaster A.-K."/>
            <person name="Ovreas L."/>
            <person name="Rohde M."/>
            <person name="Galperin M.Y."/>
            <person name="Jogler C."/>
        </authorList>
    </citation>
    <scope>NUCLEOTIDE SEQUENCE [LARGE SCALE GENOMIC DNA]</scope>
    <source>
        <strain evidence="8 9">K23_9</strain>
    </source>
</reference>
<dbReference type="PANTHER" id="PTHR43289">
    <property type="entry name" value="MITOGEN-ACTIVATED PROTEIN KINASE KINASE KINASE 20-RELATED"/>
    <property type="match status" value="1"/>
</dbReference>
<dbReference type="SUPFAM" id="SSF56112">
    <property type="entry name" value="Protein kinase-like (PK-like)"/>
    <property type="match status" value="1"/>
</dbReference>
<dbReference type="SUPFAM" id="SSF50978">
    <property type="entry name" value="WD40 repeat-like"/>
    <property type="match status" value="1"/>
</dbReference>
<dbReference type="PROSITE" id="PS00108">
    <property type="entry name" value="PROTEIN_KINASE_ST"/>
    <property type="match status" value="1"/>
</dbReference>
<dbReference type="PROSITE" id="PS50082">
    <property type="entry name" value="WD_REPEATS_2"/>
    <property type="match status" value="1"/>
</dbReference>
<dbReference type="SMART" id="SM00320">
    <property type="entry name" value="WD40"/>
    <property type="match status" value="7"/>
</dbReference>
<dbReference type="InterPro" id="IPR000719">
    <property type="entry name" value="Prot_kinase_dom"/>
</dbReference>
<name>A0A517P0I6_9BACT</name>
<organism evidence="8 9">
    <name type="scientific">Stieleria marina</name>
    <dbReference type="NCBI Taxonomy" id="1930275"/>
    <lineage>
        <taxon>Bacteria</taxon>
        <taxon>Pseudomonadati</taxon>
        <taxon>Planctomycetota</taxon>
        <taxon>Planctomycetia</taxon>
        <taxon>Pirellulales</taxon>
        <taxon>Pirellulaceae</taxon>
        <taxon>Stieleria</taxon>
    </lineage>
</organism>
<dbReference type="Pfam" id="PF00400">
    <property type="entry name" value="WD40"/>
    <property type="match status" value="2"/>
</dbReference>
<gene>
    <name evidence="8" type="primary">pknB_21</name>
    <name evidence="8" type="ORF">K239x_49000</name>
</gene>
<dbReference type="GO" id="GO:0004674">
    <property type="term" value="F:protein serine/threonine kinase activity"/>
    <property type="evidence" value="ECO:0007669"/>
    <property type="project" value="UniProtKB-EC"/>
</dbReference>
<keyword evidence="9" id="KW-1185">Reference proteome</keyword>
<evidence type="ECO:0000256" key="5">
    <source>
        <dbReference type="PROSITE-ProRule" id="PRU00221"/>
    </source>
</evidence>
<dbReference type="InterPro" id="IPR036322">
    <property type="entry name" value="WD40_repeat_dom_sf"/>
</dbReference>
<keyword evidence="5" id="KW-0853">WD repeat</keyword>
<dbReference type="InterPro" id="IPR011009">
    <property type="entry name" value="Kinase-like_dom_sf"/>
</dbReference>
<dbReference type="Pfam" id="PF00069">
    <property type="entry name" value="Pkinase"/>
    <property type="match status" value="1"/>
</dbReference>
<proteinExistence type="predicted"/>